<dbReference type="OrthoDB" id="3223377at2759"/>
<dbReference type="Pfam" id="PF20152">
    <property type="entry name" value="DUF6534"/>
    <property type="match status" value="1"/>
</dbReference>
<name>A0A8H6ZCU1_9AGAR</name>
<comment type="caution">
    <text evidence="3">The sequence shown here is derived from an EMBL/GenBank/DDBJ whole genome shotgun (WGS) entry which is preliminary data.</text>
</comment>
<proteinExistence type="predicted"/>
<sequence>MRSLVLQVYSYAQVYHKHDRPGIKWLVYTIFVIEILLSIFLLHMNFDLMVSKWGNPDGFMFFAWSGCTVAPGSGVMAGVVQIFFAWRIWMLNRHILARIITALAVIQASASVALTIVWKTRYQLNTFLVAEVPILKKLTVIWLTGSFVVDVLIATVMVFSLVNSRRELRLELTVKRTENLINRLIVVTVETGVITAVAALVDLTLYLLPIQGQTYHTVPASILGKLYSNVLMANLNGRARSAAFKAGLQDNEFGQELDDIGGLTTALEFRGSIVSSNIHSVHSNMDSESVDMDAA</sequence>
<protein>
    <recommendedName>
        <fullName evidence="2">DUF6534 domain-containing protein</fullName>
    </recommendedName>
</protein>
<keyword evidence="1" id="KW-0472">Membrane</keyword>
<dbReference type="EMBL" id="JACAZH010000003">
    <property type="protein sequence ID" value="KAF7373926.1"/>
    <property type="molecule type" value="Genomic_DNA"/>
</dbReference>
<feature type="domain" description="DUF6534" evidence="2">
    <location>
        <begin position="146"/>
        <end position="239"/>
    </location>
</feature>
<keyword evidence="1" id="KW-0812">Transmembrane</keyword>
<feature type="transmembrane region" description="Helical" evidence="1">
    <location>
        <begin position="184"/>
        <end position="208"/>
    </location>
</feature>
<dbReference type="PANTHER" id="PTHR40465">
    <property type="entry name" value="CHROMOSOME 1, WHOLE GENOME SHOTGUN SEQUENCE"/>
    <property type="match status" value="1"/>
</dbReference>
<evidence type="ECO:0000256" key="1">
    <source>
        <dbReference type="SAM" id="Phobius"/>
    </source>
</evidence>
<feature type="transmembrane region" description="Helical" evidence="1">
    <location>
        <begin position="138"/>
        <end position="163"/>
    </location>
</feature>
<evidence type="ECO:0000259" key="2">
    <source>
        <dbReference type="Pfam" id="PF20152"/>
    </source>
</evidence>
<evidence type="ECO:0000313" key="4">
    <source>
        <dbReference type="Proteomes" id="UP000623467"/>
    </source>
</evidence>
<keyword evidence="4" id="KW-1185">Reference proteome</keyword>
<feature type="transmembrane region" description="Helical" evidence="1">
    <location>
        <begin position="58"/>
        <end position="84"/>
    </location>
</feature>
<feature type="transmembrane region" description="Helical" evidence="1">
    <location>
        <begin position="96"/>
        <end position="118"/>
    </location>
</feature>
<gene>
    <name evidence="3" type="ORF">MSAN_00605000</name>
</gene>
<accession>A0A8H6ZCU1</accession>
<evidence type="ECO:0000313" key="3">
    <source>
        <dbReference type="EMBL" id="KAF7373926.1"/>
    </source>
</evidence>
<dbReference type="PANTHER" id="PTHR40465:SF1">
    <property type="entry name" value="DUF6534 DOMAIN-CONTAINING PROTEIN"/>
    <property type="match status" value="1"/>
</dbReference>
<dbReference type="AlphaFoldDB" id="A0A8H6ZCU1"/>
<feature type="transmembrane region" description="Helical" evidence="1">
    <location>
        <begin position="25"/>
        <end position="46"/>
    </location>
</feature>
<organism evidence="3 4">
    <name type="scientific">Mycena sanguinolenta</name>
    <dbReference type="NCBI Taxonomy" id="230812"/>
    <lineage>
        <taxon>Eukaryota</taxon>
        <taxon>Fungi</taxon>
        <taxon>Dikarya</taxon>
        <taxon>Basidiomycota</taxon>
        <taxon>Agaricomycotina</taxon>
        <taxon>Agaricomycetes</taxon>
        <taxon>Agaricomycetidae</taxon>
        <taxon>Agaricales</taxon>
        <taxon>Marasmiineae</taxon>
        <taxon>Mycenaceae</taxon>
        <taxon>Mycena</taxon>
    </lineage>
</organism>
<dbReference type="InterPro" id="IPR045339">
    <property type="entry name" value="DUF6534"/>
</dbReference>
<dbReference type="Proteomes" id="UP000623467">
    <property type="component" value="Unassembled WGS sequence"/>
</dbReference>
<keyword evidence="1" id="KW-1133">Transmembrane helix</keyword>
<reference evidence="3" key="1">
    <citation type="submission" date="2020-05" db="EMBL/GenBank/DDBJ databases">
        <title>Mycena genomes resolve the evolution of fungal bioluminescence.</title>
        <authorList>
            <person name="Tsai I.J."/>
        </authorList>
    </citation>
    <scope>NUCLEOTIDE SEQUENCE</scope>
    <source>
        <strain evidence="3">160909Yilan</strain>
    </source>
</reference>